<dbReference type="EMBL" id="WHWC01000015">
    <property type="protein sequence ID" value="KAG8368558.1"/>
    <property type="molecule type" value="Genomic_DNA"/>
</dbReference>
<protein>
    <recommendedName>
        <fullName evidence="2">DUF7026 domain-containing protein</fullName>
    </recommendedName>
</protein>
<evidence type="ECO:0000256" key="1">
    <source>
        <dbReference type="SAM" id="MobiDB-lite"/>
    </source>
</evidence>
<dbReference type="AlphaFoldDB" id="A0AAV6WNR7"/>
<proteinExistence type="predicted"/>
<dbReference type="Pfam" id="PF22950">
    <property type="entry name" value="DUF7026"/>
    <property type="match status" value="1"/>
</dbReference>
<accession>A0AAV6WNR7</accession>
<feature type="region of interest" description="Disordered" evidence="1">
    <location>
        <begin position="27"/>
        <end position="47"/>
    </location>
</feature>
<dbReference type="InterPro" id="IPR054290">
    <property type="entry name" value="DUF7026"/>
</dbReference>
<comment type="caution">
    <text evidence="3">The sequence shown here is derived from an EMBL/GenBank/DDBJ whole genome shotgun (WGS) entry which is preliminary data.</text>
</comment>
<dbReference type="Proteomes" id="UP000826271">
    <property type="component" value="Unassembled WGS sequence"/>
</dbReference>
<gene>
    <name evidence="3" type="ORF">BUALT_Bualt15G0058000</name>
</gene>
<feature type="domain" description="DUF7026" evidence="2">
    <location>
        <begin position="85"/>
        <end position="134"/>
    </location>
</feature>
<evidence type="ECO:0000259" key="2">
    <source>
        <dbReference type="Pfam" id="PF22950"/>
    </source>
</evidence>
<reference evidence="3" key="1">
    <citation type="submission" date="2019-10" db="EMBL/GenBank/DDBJ databases">
        <authorList>
            <person name="Zhang R."/>
            <person name="Pan Y."/>
            <person name="Wang J."/>
            <person name="Ma R."/>
            <person name="Yu S."/>
        </authorList>
    </citation>
    <scope>NUCLEOTIDE SEQUENCE</scope>
    <source>
        <strain evidence="3">LA-IB0</strain>
        <tissue evidence="3">Leaf</tissue>
    </source>
</reference>
<keyword evidence="4" id="KW-1185">Reference proteome</keyword>
<sequence length="184" mass="20832">MMIPIKATPKMGTKLQSLPHNLLQQPTKFRTHPFPSNPTPPHLSKSLPRTLKISCSKDKESLTDETLALELGLEIKKLNTNAIQREEALNKSRELLFTEVSNFAGLKSEDLKKKWKKMNEDEKWGLAKGFVAEWSAHFHPLSAKSVKDMVEEYLDLNDEVSDTVSGNLFPDLRKMLGFSPNGEE</sequence>
<name>A0AAV6WNR7_9LAMI</name>
<evidence type="ECO:0000313" key="4">
    <source>
        <dbReference type="Proteomes" id="UP000826271"/>
    </source>
</evidence>
<organism evidence="3 4">
    <name type="scientific">Buddleja alternifolia</name>
    <dbReference type="NCBI Taxonomy" id="168488"/>
    <lineage>
        <taxon>Eukaryota</taxon>
        <taxon>Viridiplantae</taxon>
        <taxon>Streptophyta</taxon>
        <taxon>Embryophyta</taxon>
        <taxon>Tracheophyta</taxon>
        <taxon>Spermatophyta</taxon>
        <taxon>Magnoliopsida</taxon>
        <taxon>eudicotyledons</taxon>
        <taxon>Gunneridae</taxon>
        <taxon>Pentapetalae</taxon>
        <taxon>asterids</taxon>
        <taxon>lamiids</taxon>
        <taxon>Lamiales</taxon>
        <taxon>Scrophulariaceae</taxon>
        <taxon>Buddlejeae</taxon>
        <taxon>Buddleja</taxon>
    </lineage>
</organism>
<evidence type="ECO:0000313" key="3">
    <source>
        <dbReference type="EMBL" id="KAG8368558.1"/>
    </source>
</evidence>